<organism evidence="2 3">
    <name type="scientific">Rhodotorula paludigena</name>
    <dbReference type="NCBI Taxonomy" id="86838"/>
    <lineage>
        <taxon>Eukaryota</taxon>
        <taxon>Fungi</taxon>
        <taxon>Dikarya</taxon>
        <taxon>Basidiomycota</taxon>
        <taxon>Pucciniomycotina</taxon>
        <taxon>Microbotryomycetes</taxon>
        <taxon>Sporidiobolales</taxon>
        <taxon>Sporidiobolaceae</taxon>
        <taxon>Rhodotorula</taxon>
    </lineage>
</organism>
<dbReference type="Proteomes" id="UP001342314">
    <property type="component" value="Unassembled WGS sequence"/>
</dbReference>
<dbReference type="SUPFAM" id="SSF63829">
    <property type="entry name" value="Calcium-dependent phosphotriesterase"/>
    <property type="match status" value="1"/>
</dbReference>
<gene>
    <name evidence="2" type="ORF">Rhopal_003953-T1</name>
</gene>
<dbReference type="EMBL" id="BQKY01000007">
    <property type="protein sequence ID" value="GJN90939.1"/>
    <property type="molecule type" value="Genomic_DNA"/>
</dbReference>
<accession>A0AAV5GKD3</accession>
<name>A0AAV5GKD3_9BASI</name>
<dbReference type="PANTHER" id="PTHR11799:SF12">
    <property type="entry name" value="PARAOXONASE-RELATED"/>
    <property type="match status" value="1"/>
</dbReference>
<evidence type="ECO:0000313" key="2">
    <source>
        <dbReference type="EMBL" id="GJN90939.1"/>
    </source>
</evidence>
<protein>
    <recommendedName>
        <fullName evidence="4">Serum paraoxonase/arylesterase</fullName>
    </recommendedName>
</protein>
<keyword evidence="1" id="KW-0732">Signal</keyword>
<dbReference type="Gene3D" id="2.120.10.30">
    <property type="entry name" value="TolB, C-terminal domain"/>
    <property type="match status" value="1"/>
</dbReference>
<feature type="chain" id="PRO_5043842734" description="Serum paraoxonase/arylesterase" evidence="1">
    <location>
        <begin position="25"/>
        <end position="402"/>
    </location>
</feature>
<feature type="signal peptide" evidence="1">
    <location>
        <begin position="1"/>
        <end position="24"/>
    </location>
</feature>
<dbReference type="InterPro" id="IPR051288">
    <property type="entry name" value="Serum_paraoxonase/arylesterase"/>
</dbReference>
<comment type="caution">
    <text evidence="2">The sequence shown here is derived from an EMBL/GenBank/DDBJ whole genome shotgun (WGS) entry which is preliminary data.</text>
</comment>
<evidence type="ECO:0000313" key="3">
    <source>
        <dbReference type="Proteomes" id="UP001342314"/>
    </source>
</evidence>
<proteinExistence type="predicted"/>
<evidence type="ECO:0000256" key="1">
    <source>
        <dbReference type="SAM" id="SignalP"/>
    </source>
</evidence>
<dbReference type="PANTHER" id="PTHR11799">
    <property type="entry name" value="PARAOXONASE"/>
    <property type="match status" value="1"/>
</dbReference>
<reference evidence="2 3" key="1">
    <citation type="submission" date="2021-12" db="EMBL/GenBank/DDBJ databases">
        <title>High titer production of polyol ester of fatty acids by Rhodotorula paludigena BS15 towards product separation-free biomass refinery.</title>
        <authorList>
            <person name="Mano J."/>
            <person name="Ono H."/>
            <person name="Tanaka T."/>
            <person name="Naito K."/>
            <person name="Sushida H."/>
            <person name="Ike M."/>
            <person name="Tokuyasu K."/>
            <person name="Kitaoka M."/>
        </authorList>
    </citation>
    <scope>NUCLEOTIDE SEQUENCE [LARGE SCALE GENOMIC DNA]</scope>
    <source>
        <strain evidence="2 3">BS15</strain>
    </source>
</reference>
<dbReference type="InterPro" id="IPR011042">
    <property type="entry name" value="6-blade_b-propeller_TolB-like"/>
</dbReference>
<sequence>MVSGALFALLPLFGLFAALWKPRGQIVSHDPHPAVGLDECAPIAGLEACEDAWVAHDAGIAYLACSSVESRAHWAPSLVHLDAAALPTLGADSLRLFSFASRTHSAVRFVGLPAGHPGLFAHGLDALHTPSAAEPDLYTLFLVSHRPPADPALAPKEGADSVVELFETRLGSDEARYVGTVRHERVLTPNSVVATGPRSFYVSNDHARKVHWTRMFELVYVESSSIAHCELLPSGESDCTVAVDDILYPNGIAKGPDDLLYSASTFTGEISVWEIQADHTLVPSSHIWIQRPIDNLHVSPTTGAIFAATFPRFFDFALSSPSLPRPHKPYSSRSPVEIWRVANQTSDEQFLGRRWAKDVVLADPMGETVSAVTTAAPWRDQLLLTGYFTPHAVVCRLGGETL</sequence>
<evidence type="ECO:0008006" key="4">
    <source>
        <dbReference type="Google" id="ProtNLM"/>
    </source>
</evidence>
<dbReference type="AlphaFoldDB" id="A0AAV5GKD3"/>
<keyword evidence="3" id="KW-1185">Reference proteome</keyword>